<feature type="compositionally biased region" description="Polar residues" evidence="1">
    <location>
        <begin position="90"/>
        <end position="111"/>
    </location>
</feature>
<protein>
    <submittedName>
        <fullName evidence="2">Uncharacterized protein</fullName>
    </submittedName>
</protein>
<dbReference type="AlphaFoldDB" id="A0AAN9EPU4"/>
<sequence length="134" mass="15121">MWRTNVVGTGSNAVMEYCMNIAMWNKYGRGWKHTPQGWAWTGYTEIVIPDPEHQLSGANLEPHLGQVNVRGFQSYEEKVRCEQQSSSIVADGVAQTSHNNEETTTQAASSSRARRGCKKKKELHPLAFNRKVLE</sequence>
<name>A0AAN9EPU4_CROPI</name>
<reference evidence="2 3" key="1">
    <citation type="submission" date="2024-01" db="EMBL/GenBank/DDBJ databases">
        <title>The genomes of 5 underutilized Papilionoideae crops provide insights into root nodulation and disease resistanc.</title>
        <authorList>
            <person name="Yuan L."/>
        </authorList>
    </citation>
    <scope>NUCLEOTIDE SEQUENCE [LARGE SCALE GENOMIC DNA]</scope>
    <source>
        <strain evidence="2">ZHUSHIDOU_FW_LH</strain>
        <tissue evidence="2">Leaf</tissue>
    </source>
</reference>
<accession>A0AAN9EPU4</accession>
<gene>
    <name evidence="2" type="ORF">RIF29_26175</name>
</gene>
<evidence type="ECO:0000313" key="2">
    <source>
        <dbReference type="EMBL" id="KAK7260266.1"/>
    </source>
</evidence>
<proteinExistence type="predicted"/>
<keyword evidence="3" id="KW-1185">Reference proteome</keyword>
<feature type="region of interest" description="Disordered" evidence="1">
    <location>
        <begin position="90"/>
        <end position="120"/>
    </location>
</feature>
<evidence type="ECO:0000256" key="1">
    <source>
        <dbReference type="SAM" id="MobiDB-lite"/>
    </source>
</evidence>
<evidence type="ECO:0000313" key="3">
    <source>
        <dbReference type="Proteomes" id="UP001372338"/>
    </source>
</evidence>
<organism evidence="2 3">
    <name type="scientific">Crotalaria pallida</name>
    <name type="common">Smooth rattlebox</name>
    <name type="synonym">Crotalaria striata</name>
    <dbReference type="NCBI Taxonomy" id="3830"/>
    <lineage>
        <taxon>Eukaryota</taxon>
        <taxon>Viridiplantae</taxon>
        <taxon>Streptophyta</taxon>
        <taxon>Embryophyta</taxon>
        <taxon>Tracheophyta</taxon>
        <taxon>Spermatophyta</taxon>
        <taxon>Magnoliopsida</taxon>
        <taxon>eudicotyledons</taxon>
        <taxon>Gunneridae</taxon>
        <taxon>Pentapetalae</taxon>
        <taxon>rosids</taxon>
        <taxon>fabids</taxon>
        <taxon>Fabales</taxon>
        <taxon>Fabaceae</taxon>
        <taxon>Papilionoideae</taxon>
        <taxon>50 kb inversion clade</taxon>
        <taxon>genistoids sensu lato</taxon>
        <taxon>core genistoids</taxon>
        <taxon>Crotalarieae</taxon>
        <taxon>Crotalaria</taxon>
    </lineage>
</organism>
<comment type="caution">
    <text evidence="2">The sequence shown here is derived from an EMBL/GenBank/DDBJ whole genome shotgun (WGS) entry which is preliminary data.</text>
</comment>
<dbReference type="EMBL" id="JAYWIO010000005">
    <property type="protein sequence ID" value="KAK7260266.1"/>
    <property type="molecule type" value="Genomic_DNA"/>
</dbReference>
<dbReference type="Proteomes" id="UP001372338">
    <property type="component" value="Unassembled WGS sequence"/>
</dbReference>